<dbReference type="Proteomes" id="UP000184518">
    <property type="component" value="Unassembled WGS sequence"/>
</dbReference>
<dbReference type="Pfam" id="PF14300">
    <property type="entry name" value="DMP19"/>
    <property type="match status" value="1"/>
</dbReference>
<gene>
    <name evidence="4" type="ORF">SAMN05443633_11178</name>
</gene>
<organism evidence="4 5">
    <name type="scientific">Chryseobacterium arachidis</name>
    <dbReference type="NCBI Taxonomy" id="1416778"/>
    <lineage>
        <taxon>Bacteria</taxon>
        <taxon>Pseudomonadati</taxon>
        <taxon>Bacteroidota</taxon>
        <taxon>Flavobacteriia</taxon>
        <taxon>Flavobacteriales</taxon>
        <taxon>Weeksellaceae</taxon>
        <taxon>Chryseobacterium group</taxon>
        <taxon>Chryseobacterium</taxon>
    </lineage>
</organism>
<dbReference type="InterPro" id="IPR036770">
    <property type="entry name" value="Ankyrin_rpt-contain_sf"/>
</dbReference>
<dbReference type="InterPro" id="IPR050745">
    <property type="entry name" value="Multifunctional_regulatory"/>
</dbReference>
<dbReference type="Gene3D" id="1.20.1420.60">
    <property type="match status" value="1"/>
</dbReference>
<accession>A0A1M5HUW6</accession>
<keyword evidence="5" id="KW-1185">Reference proteome</keyword>
<proteinExistence type="predicted"/>
<feature type="domain" description="DNA mimic protein DMP19 C-terminal" evidence="3">
    <location>
        <begin position="39"/>
        <end position="152"/>
    </location>
</feature>
<protein>
    <submittedName>
        <fullName evidence="4">Ankyrin repeat-containing protein</fullName>
    </submittedName>
</protein>
<dbReference type="SUPFAM" id="SSF48403">
    <property type="entry name" value="Ankyrin repeat"/>
    <property type="match status" value="2"/>
</dbReference>
<dbReference type="SMART" id="SM00248">
    <property type="entry name" value="ANK"/>
    <property type="match status" value="4"/>
</dbReference>
<dbReference type="RefSeq" id="WP_072961093.1">
    <property type="nucleotide sequence ID" value="NZ_FQUT01000011.1"/>
</dbReference>
<reference evidence="5" key="1">
    <citation type="submission" date="2016-11" db="EMBL/GenBank/DDBJ databases">
        <authorList>
            <person name="Varghese N."/>
            <person name="Submissions S."/>
        </authorList>
    </citation>
    <scope>NUCLEOTIDE SEQUENCE [LARGE SCALE GENOMIC DNA]</scope>
    <source>
        <strain evidence="5">DSM 27619</strain>
    </source>
</reference>
<dbReference type="PANTHER" id="PTHR24189">
    <property type="entry name" value="MYOTROPHIN"/>
    <property type="match status" value="1"/>
</dbReference>
<keyword evidence="1" id="KW-0677">Repeat</keyword>
<dbReference type="InterPro" id="IPR002110">
    <property type="entry name" value="Ankyrin_rpt"/>
</dbReference>
<evidence type="ECO:0000313" key="4">
    <source>
        <dbReference type="EMBL" id="SHG19766.1"/>
    </source>
</evidence>
<keyword evidence="2" id="KW-0040">ANK repeat</keyword>
<dbReference type="InterPro" id="IPR025402">
    <property type="entry name" value="DMP19_C"/>
</dbReference>
<dbReference type="Gene3D" id="1.25.40.20">
    <property type="entry name" value="Ankyrin repeat-containing domain"/>
    <property type="match status" value="2"/>
</dbReference>
<evidence type="ECO:0000259" key="3">
    <source>
        <dbReference type="Pfam" id="PF14300"/>
    </source>
</evidence>
<dbReference type="STRING" id="1416778.SAMN05443633_11178"/>
<evidence type="ECO:0000313" key="5">
    <source>
        <dbReference type="Proteomes" id="UP000184518"/>
    </source>
</evidence>
<dbReference type="Pfam" id="PF12796">
    <property type="entry name" value="Ank_2"/>
    <property type="match status" value="1"/>
</dbReference>
<evidence type="ECO:0000256" key="1">
    <source>
        <dbReference type="ARBA" id="ARBA00022737"/>
    </source>
</evidence>
<evidence type="ECO:0000256" key="2">
    <source>
        <dbReference type="ARBA" id="ARBA00023043"/>
    </source>
</evidence>
<dbReference type="AlphaFoldDB" id="A0A1M5HUW6"/>
<name>A0A1M5HUW6_9FLAO</name>
<dbReference type="EMBL" id="FQUT01000011">
    <property type="protein sequence ID" value="SHG19766.1"/>
    <property type="molecule type" value="Genomic_DNA"/>
</dbReference>
<sequence>MNHISNQQVAIYSISNLFPLFEYMHSQIGLSSDLFKKQNEIARTIWLTIRIDGEIKNGGIEQLFSNLGEGFAPNCFVEVLKNIKSEKGEEIVQKFIDFIYRSDEHKNSFYGDYASVSGFNKTLKKLHNELSDEYYRLDPSVEALIVQYAEENWNNMAFQEAIKEVIFENEEKDEAALIGDLNDAIKSGNVTTVKKILKVLKTVNQACEYGFVPIIELTELSNNAKKIEICKLLIDHGADLNFRDKYQNSVLHKAAESDNSIEFIEFLLDQEMDIEIKDDYDNTPLFNTNYNPENASLLISRGANVHAKNKNGYSPLTKMLDRYEGWYGNQYAKNYHPKIKKVIDLLLAAGAGFSKEILIHETTELTKFAEDPKMLKHLLKQKSVKDAPEFNPDYQKWSAVFQASLKGNIECLKLLADKGAFLNQTLNTSHYETKTFGGGTPVNVALNNETRTFLTSKNGFSGNRKNYSLFLETRGNDEKAVIDLIQQIKNIKKEDSVKHYHTVKKKMDETYEKIDGKYVIYKPLFLKNTESEEEIRTIELQFKEYNCELTLI</sequence>
<dbReference type="OrthoDB" id="1156759at2"/>